<comment type="similarity">
    <text evidence="8">Belongs to the KAE1 / TsaD family.</text>
</comment>
<dbReference type="NCBIfam" id="TIGR00329">
    <property type="entry name" value="gcp_kae1"/>
    <property type="match status" value="1"/>
</dbReference>
<dbReference type="Proteomes" id="UP000325243">
    <property type="component" value="Unassembled WGS sequence"/>
</dbReference>
<evidence type="ECO:0000256" key="3">
    <source>
        <dbReference type="ARBA" id="ARBA00022694"/>
    </source>
</evidence>
<organism evidence="10 11">
    <name type="scientific">Agromyces mariniharenae</name>
    <dbReference type="NCBI Taxonomy" id="2604423"/>
    <lineage>
        <taxon>Bacteria</taxon>
        <taxon>Bacillati</taxon>
        <taxon>Actinomycetota</taxon>
        <taxon>Actinomycetes</taxon>
        <taxon>Micrococcales</taxon>
        <taxon>Microbacteriaceae</taxon>
        <taxon>Agromyces</taxon>
    </lineage>
</organism>
<evidence type="ECO:0000256" key="6">
    <source>
        <dbReference type="ARBA" id="ARBA00023315"/>
    </source>
</evidence>
<evidence type="ECO:0000256" key="1">
    <source>
        <dbReference type="ARBA" id="ARBA00022490"/>
    </source>
</evidence>
<gene>
    <name evidence="8 10" type="primary">tsaD</name>
    <name evidence="10" type="ORF">FYC51_12185</name>
</gene>
<keyword evidence="2 8" id="KW-0808">Transferase</keyword>
<dbReference type="InterPro" id="IPR022450">
    <property type="entry name" value="TsaD"/>
</dbReference>
<evidence type="ECO:0000313" key="11">
    <source>
        <dbReference type="Proteomes" id="UP000325243"/>
    </source>
</evidence>
<keyword evidence="1 8" id="KW-0963">Cytoplasm</keyword>
<accession>A0A5S4VJK2</accession>
<name>A0A5S4VJK2_9MICO</name>
<dbReference type="PANTHER" id="PTHR11735">
    <property type="entry name" value="TRNA N6-ADENOSINE THREONYLCARBAMOYLTRANSFERASE"/>
    <property type="match status" value="1"/>
</dbReference>
<dbReference type="PRINTS" id="PR00789">
    <property type="entry name" value="OSIALOPTASE"/>
</dbReference>
<evidence type="ECO:0000259" key="9">
    <source>
        <dbReference type="Pfam" id="PF00814"/>
    </source>
</evidence>
<feature type="binding site" evidence="8">
    <location>
        <begin position="139"/>
        <end position="143"/>
    </location>
    <ligand>
        <name>substrate</name>
    </ligand>
</feature>
<dbReference type="InterPro" id="IPR017860">
    <property type="entry name" value="Peptidase_M22_CS"/>
</dbReference>
<keyword evidence="3 8" id="KW-0819">tRNA processing</keyword>
<dbReference type="GO" id="GO:0061711">
    <property type="term" value="F:tRNA N(6)-L-threonylcarbamoyladenine synthase activity"/>
    <property type="evidence" value="ECO:0007669"/>
    <property type="project" value="UniProtKB-EC"/>
</dbReference>
<reference evidence="10 11" key="1">
    <citation type="submission" date="2019-08" db="EMBL/GenBank/DDBJ databases">
        <authorList>
            <person name="Hu J."/>
        </authorList>
    </citation>
    <scope>NUCLEOTIDE SEQUENCE [LARGE SCALE GENOMIC DNA]</scope>
    <source>
        <strain evidence="10 11">NEAU-184</strain>
    </source>
</reference>
<comment type="cofactor">
    <cofactor evidence="8">
        <name>Fe(2+)</name>
        <dbReference type="ChEBI" id="CHEBI:29033"/>
    </cofactor>
    <text evidence="8">Binds 1 Fe(2+) ion per subunit.</text>
</comment>
<comment type="subcellular location">
    <subcellularLocation>
        <location evidence="8">Cytoplasm</location>
    </subcellularLocation>
</comment>
<feature type="binding site" evidence="8">
    <location>
        <position position="190"/>
    </location>
    <ligand>
        <name>substrate</name>
    </ligand>
</feature>
<dbReference type="RefSeq" id="WP_148733848.1">
    <property type="nucleotide sequence ID" value="NZ_VSSB01000001.1"/>
</dbReference>
<sequence length="350" mass="35530">MNRDAPLVLGIETSCDETGVGIVRGSQLLANVIASSMEEHARYGGVVPEVAARAHLEALGPTIDAALAEADVSLSDVEAVAVTSGPGLAGALMVGVGAAKALALALDRPIYAVNHLVGHVGADILDDAAPLETPTIALLVSGGHTSLLLVRDLVSDVELLGETIDDAAGEAFDKVARLLGLPYPGGPEIDLAAIGGDPAAIRFPRGLTQPKDLAAHRYDFSFSGLKTAVARWVEQREAAGEPVPLADVAASFREAVVDVLVSKAIAACTDLGVPRLLLGGGVVANARLREVAEQRADAAGIALRIPPLSLCTDNGAMIAALGAQLIMAGHGPSALGFGADSTLPVTDIQA</sequence>
<dbReference type="SUPFAM" id="SSF53067">
    <property type="entry name" value="Actin-like ATPase domain"/>
    <property type="match status" value="1"/>
</dbReference>
<feature type="binding site" evidence="8">
    <location>
        <position position="173"/>
    </location>
    <ligand>
        <name>substrate</name>
    </ligand>
</feature>
<dbReference type="FunFam" id="3.30.420.40:FF:000040">
    <property type="entry name" value="tRNA N6-adenosine threonylcarbamoyltransferase"/>
    <property type="match status" value="1"/>
</dbReference>
<dbReference type="AlphaFoldDB" id="A0A5S4VJK2"/>
<dbReference type="Gene3D" id="3.30.420.40">
    <property type="match status" value="2"/>
</dbReference>
<dbReference type="InterPro" id="IPR043129">
    <property type="entry name" value="ATPase_NBD"/>
</dbReference>
<feature type="binding site" evidence="8">
    <location>
        <position position="119"/>
    </location>
    <ligand>
        <name>Fe cation</name>
        <dbReference type="ChEBI" id="CHEBI:24875"/>
    </ligand>
</feature>
<dbReference type="HAMAP" id="MF_01445">
    <property type="entry name" value="TsaD"/>
    <property type="match status" value="1"/>
</dbReference>
<evidence type="ECO:0000256" key="7">
    <source>
        <dbReference type="ARBA" id="ARBA00048117"/>
    </source>
</evidence>
<dbReference type="EMBL" id="VSSB01000001">
    <property type="protein sequence ID" value="TYL54315.1"/>
    <property type="molecule type" value="Genomic_DNA"/>
</dbReference>
<dbReference type="InterPro" id="IPR017861">
    <property type="entry name" value="KAE1/TsaD"/>
</dbReference>
<evidence type="ECO:0000256" key="5">
    <source>
        <dbReference type="ARBA" id="ARBA00023004"/>
    </source>
</evidence>
<feature type="binding site" evidence="8">
    <location>
        <position position="285"/>
    </location>
    <ligand>
        <name>substrate</name>
    </ligand>
</feature>
<dbReference type="GO" id="GO:0002949">
    <property type="term" value="P:tRNA threonylcarbamoyladenosine modification"/>
    <property type="evidence" value="ECO:0007669"/>
    <property type="project" value="UniProtKB-UniRule"/>
</dbReference>
<dbReference type="CDD" id="cd24133">
    <property type="entry name" value="ASKHA_NBD_TsaD_bac"/>
    <property type="match status" value="1"/>
</dbReference>
<dbReference type="PANTHER" id="PTHR11735:SF6">
    <property type="entry name" value="TRNA N6-ADENOSINE THREONYLCARBAMOYLTRANSFERASE, MITOCHONDRIAL"/>
    <property type="match status" value="1"/>
</dbReference>
<keyword evidence="6 8" id="KW-0012">Acyltransferase</keyword>
<evidence type="ECO:0000256" key="4">
    <source>
        <dbReference type="ARBA" id="ARBA00022723"/>
    </source>
</evidence>
<feature type="binding site" evidence="8">
    <location>
        <position position="115"/>
    </location>
    <ligand>
        <name>Fe cation</name>
        <dbReference type="ChEBI" id="CHEBI:24875"/>
    </ligand>
</feature>
<feature type="binding site" evidence="8">
    <location>
        <position position="186"/>
    </location>
    <ligand>
        <name>substrate</name>
    </ligand>
</feature>
<comment type="caution">
    <text evidence="10">The sequence shown here is derived from an EMBL/GenBank/DDBJ whole genome shotgun (WGS) entry which is preliminary data.</text>
</comment>
<dbReference type="FunFam" id="3.30.420.40:FF:000012">
    <property type="entry name" value="tRNA N6-adenosine threonylcarbamoyltransferase"/>
    <property type="match status" value="1"/>
</dbReference>
<feature type="domain" description="Gcp-like" evidence="9">
    <location>
        <begin position="27"/>
        <end position="319"/>
    </location>
</feature>
<dbReference type="GO" id="GO:0005737">
    <property type="term" value="C:cytoplasm"/>
    <property type="evidence" value="ECO:0007669"/>
    <property type="project" value="UniProtKB-SubCell"/>
</dbReference>
<evidence type="ECO:0000256" key="8">
    <source>
        <dbReference type="HAMAP-Rule" id="MF_01445"/>
    </source>
</evidence>
<dbReference type="Pfam" id="PF00814">
    <property type="entry name" value="TsaD"/>
    <property type="match status" value="1"/>
</dbReference>
<proteinExistence type="inferred from homology"/>
<keyword evidence="11" id="KW-1185">Reference proteome</keyword>
<evidence type="ECO:0000256" key="2">
    <source>
        <dbReference type="ARBA" id="ARBA00022679"/>
    </source>
</evidence>
<dbReference type="InterPro" id="IPR000905">
    <property type="entry name" value="Gcp-like_dom"/>
</dbReference>
<feature type="binding site" evidence="8">
    <location>
        <position position="313"/>
    </location>
    <ligand>
        <name>Fe cation</name>
        <dbReference type="ChEBI" id="CHEBI:24875"/>
    </ligand>
</feature>
<dbReference type="NCBIfam" id="TIGR03723">
    <property type="entry name" value="T6A_TsaD_YgjD"/>
    <property type="match status" value="1"/>
</dbReference>
<comment type="function">
    <text evidence="8">Required for the formation of a threonylcarbamoyl group on adenosine at position 37 (t(6)A37) in tRNAs that read codons beginning with adenine. Is involved in the transfer of the threonylcarbamoyl moiety of threonylcarbamoyl-AMP (TC-AMP) to the N6 group of A37, together with TsaE and TsaB. TsaD likely plays a direct catalytic role in this reaction.</text>
</comment>
<keyword evidence="4 8" id="KW-0479">Metal-binding</keyword>
<dbReference type="EC" id="2.3.1.234" evidence="8"/>
<protein>
    <recommendedName>
        <fullName evidence="8">tRNA N6-adenosine threonylcarbamoyltransferase</fullName>
        <ecNumber evidence="8">2.3.1.234</ecNumber>
    </recommendedName>
    <alternativeName>
        <fullName evidence="8">N6-L-threonylcarbamoyladenine synthase</fullName>
        <shortName evidence="8">t(6)A synthase</shortName>
    </alternativeName>
    <alternativeName>
        <fullName evidence="8">t(6)A37 threonylcarbamoyladenosine biosynthesis protein TsaD</fullName>
    </alternativeName>
    <alternativeName>
        <fullName evidence="8">tRNA threonylcarbamoyladenosine biosynthesis protein TsaD</fullName>
    </alternativeName>
</protein>
<dbReference type="PROSITE" id="PS01016">
    <property type="entry name" value="GLYCOPROTEASE"/>
    <property type="match status" value="1"/>
</dbReference>
<evidence type="ECO:0000313" key="10">
    <source>
        <dbReference type="EMBL" id="TYL54315.1"/>
    </source>
</evidence>
<keyword evidence="5 8" id="KW-0408">Iron</keyword>
<comment type="catalytic activity">
    <reaction evidence="7 8">
        <text>L-threonylcarbamoyladenylate + adenosine(37) in tRNA = N(6)-L-threonylcarbamoyladenosine(37) in tRNA + AMP + H(+)</text>
        <dbReference type="Rhea" id="RHEA:37059"/>
        <dbReference type="Rhea" id="RHEA-COMP:10162"/>
        <dbReference type="Rhea" id="RHEA-COMP:10163"/>
        <dbReference type="ChEBI" id="CHEBI:15378"/>
        <dbReference type="ChEBI" id="CHEBI:73682"/>
        <dbReference type="ChEBI" id="CHEBI:74411"/>
        <dbReference type="ChEBI" id="CHEBI:74418"/>
        <dbReference type="ChEBI" id="CHEBI:456215"/>
        <dbReference type="EC" id="2.3.1.234"/>
    </reaction>
</comment>
<dbReference type="GO" id="GO:0005506">
    <property type="term" value="F:iron ion binding"/>
    <property type="evidence" value="ECO:0007669"/>
    <property type="project" value="UniProtKB-UniRule"/>
</dbReference>